<dbReference type="EMBL" id="WNWQ01000704">
    <property type="protein sequence ID" value="KAE9964422.1"/>
    <property type="molecule type" value="Genomic_DNA"/>
</dbReference>
<evidence type="ECO:0000256" key="1">
    <source>
        <dbReference type="SAM" id="MobiDB-lite"/>
    </source>
</evidence>
<dbReference type="AlphaFoldDB" id="A0A8H3YIY3"/>
<evidence type="ECO:0000313" key="4">
    <source>
        <dbReference type="EMBL" id="KAE9974824.1"/>
    </source>
</evidence>
<comment type="caution">
    <text evidence="2">The sequence shown here is derived from an EMBL/GenBank/DDBJ whole genome shotgun (WGS) entry which is preliminary data.</text>
</comment>
<evidence type="ECO:0000313" key="5">
    <source>
        <dbReference type="Proteomes" id="UP000447873"/>
    </source>
</evidence>
<reference evidence="2 5" key="1">
    <citation type="submission" date="2018-12" db="EMBL/GenBank/DDBJ databases">
        <title>Venturia inaequalis Genome Resource.</title>
        <authorList>
            <person name="Lichtner F.J."/>
        </authorList>
    </citation>
    <scope>NUCLEOTIDE SEQUENCE [LARGE SCALE GENOMIC DNA]</scope>
    <source>
        <strain evidence="2 5">120213</strain>
        <strain evidence="3">Bline_iso_100314</strain>
        <strain evidence="4 6">DMI_063113</strain>
    </source>
</reference>
<dbReference type="Proteomes" id="UP000490939">
    <property type="component" value="Unassembled WGS sequence"/>
</dbReference>
<proteinExistence type="predicted"/>
<dbReference type="Proteomes" id="UP000433883">
    <property type="component" value="Unassembled WGS sequence"/>
</dbReference>
<sequence>MDKIEAMPRDSSSALSKQNNQQQEHLPVLCEESTSDLYDGYDPKRAIFPFMKLAGELRNRIYGFCLRPQNGHFRFRAPNRQTTSLQSFDCSRTRIKLATQLLTVNREISEEALSFIYVQEMSFGTIQTYEAFADVVGIHNLARVHEIKIEVLNCSSFLVPEYGLPPVEAWPYCILSSLQAAGRISELQKPVFVAHLQVYDASVLRHFLDIAGENTLNGVMNLSISRIDLDNDDPEVFAQLPQLHNLQTLNFNSWSSVDMSVEGGVLWGQKIFKLMHVWLKQLVITEEVVDVLNKKLSPVGTLAERRRDDVGPREALPSSAWFDTCKGKCDAACGEMARLLAVDGYDPKDETTWQ</sequence>
<dbReference type="InterPro" id="IPR038883">
    <property type="entry name" value="AN11006-like"/>
</dbReference>
<feature type="region of interest" description="Disordered" evidence="1">
    <location>
        <begin position="1"/>
        <end position="26"/>
    </location>
</feature>
<dbReference type="Proteomes" id="UP000447873">
    <property type="component" value="Unassembled WGS sequence"/>
</dbReference>
<dbReference type="PANTHER" id="PTHR42085:SF8">
    <property type="entry name" value="F-BOX DOMAIN-CONTAINING PROTEIN"/>
    <property type="match status" value="1"/>
</dbReference>
<name>A0A8H3YIY3_VENIN</name>
<protein>
    <submittedName>
        <fullName evidence="2">Uncharacterized protein</fullName>
    </submittedName>
</protein>
<feature type="compositionally biased region" description="Polar residues" evidence="1">
    <location>
        <begin position="10"/>
        <end position="24"/>
    </location>
</feature>
<evidence type="ECO:0000313" key="2">
    <source>
        <dbReference type="EMBL" id="KAE9962079.1"/>
    </source>
</evidence>
<evidence type="ECO:0000313" key="6">
    <source>
        <dbReference type="Proteomes" id="UP000490939"/>
    </source>
</evidence>
<dbReference type="EMBL" id="WNWR01000548">
    <property type="protein sequence ID" value="KAE9974824.1"/>
    <property type="molecule type" value="Genomic_DNA"/>
</dbReference>
<organism evidence="2 5">
    <name type="scientific">Venturia inaequalis</name>
    <name type="common">Apple scab fungus</name>
    <dbReference type="NCBI Taxonomy" id="5025"/>
    <lineage>
        <taxon>Eukaryota</taxon>
        <taxon>Fungi</taxon>
        <taxon>Dikarya</taxon>
        <taxon>Ascomycota</taxon>
        <taxon>Pezizomycotina</taxon>
        <taxon>Dothideomycetes</taxon>
        <taxon>Pleosporomycetidae</taxon>
        <taxon>Venturiales</taxon>
        <taxon>Venturiaceae</taxon>
        <taxon>Venturia</taxon>
    </lineage>
</organism>
<dbReference type="EMBL" id="WNWS01001212">
    <property type="protein sequence ID" value="KAE9962079.1"/>
    <property type="molecule type" value="Genomic_DNA"/>
</dbReference>
<evidence type="ECO:0000313" key="3">
    <source>
        <dbReference type="EMBL" id="KAE9964422.1"/>
    </source>
</evidence>
<gene>
    <name evidence="3" type="ORF">BLS_008380</name>
    <name evidence="4" type="ORF">EG327_008647</name>
    <name evidence="2" type="ORF">EG328_001016</name>
</gene>
<accession>A0A8H3YIY3</accession>
<dbReference type="PANTHER" id="PTHR42085">
    <property type="entry name" value="F-BOX DOMAIN-CONTAINING PROTEIN"/>
    <property type="match status" value="1"/>
</dbReference>
<keyword evidence="6" id="KW-1185">Reference proteome</keyword>